<dbReference type="InterPro" id="IPR037069">
    <property type="entry name" value="AcylCoA_DH/ox_N_sf"/>
</dbReference>
<dbReference type="Gene3D" id="1.20.140.10">
    <property type="entry name" value="Butyryl-CoA Dehydrogenase, subunit A, domain 3"/>
    <property type="match status" value="1"/>
</dbReference>
<dbReference type="SUPFAM" id="SSF56645">
    <property type="entry name" value="Acyl-CoA dehydrogenase NM domain-like"/>
    <property type="match status" value="1"/>
</dbReference>
<feature type="domain" description="Acyl-CoA dehydrogenase/oxidase N-terminal" evidence="9">
    <location>
        <begin position="6"/>
        <end position="121"/>
    </location>
</feature>
<evidence type="ECO:0000313" key="11">
    <source>
        <dbReference type="Proteomes" id="UP000772181"/>
    </source>
</evidence>
<dbReference type="InterPro" id="IPR013786">
    <property type="entry name" value="AcylCoA_DH/ox_N"/>
</dbReference>
<dbReference type="Pfam" id="PF00441">
    <property type="entry name" value="Acyl-CoA_dh_1"/>
    <property type="match status" value="1"/>
</dbReference>
<dbReference type="InterPro" id="IPR036250">
    <property type="entry name" value="AcylCo_DH-like_C"/>
</dbReference>
<dbReference type="Proteomes" id="UP000772181">
    <property type="component" value="Unassembled WGS sequence"/>
</dbReference>
<evidence type="ECO:0000256" key="5">
    <source>
        <dbReference type="ARBA" id="ARBA00023002"/>
    </source>
</evidence>
<evidence type="ECO:0000313" key="10">
    <source>
        <dbReference type="EMBL" id="MBI4595833.1"/>
    </source>
</evidence>
<dbReference type="InterPro" id="IPR009100">
    <property type="entry name" value="AcylCoA_DH/oxidase_NM_dom_sf"/>
</dbReference>
<keyword evidence="4 6" id="KW-0274">FAD</keyword>
<proteinExistence type="inferred from homology"/>
<dbReference type="Pfam" id="PF02771">
    <property type="entry name" value="Acyl-CoA_dh_N"/>
    <property type="match status" value="1"/>
</dbReference>
<dbReference type="PANTHER" id="PTHR43884">
    <property type="entry name" value="ACYL-COA DEHYDROGENASE"/>
    <property type="match status" value="1"/>
</dbReference>
<keyword evidence="3 6" id="KW-0285">Flavoprotein</keyword>
<dbReference type="Gene3D" id="2.40.110.10">
    <property type="entry name" value="Butyryl-CoA Dehydrogenase, subunit A, domain 2"/>
    <property type="match status" value="1"/>
</dbReference>
<evidence type="ECO:0000259" key="8">
    <source>
        <dbReference type="Pfam" id="PF02770"/>
    </source>
</evidence>
<comment type="similarity">
    <text evidence="2 6">Belongs to the acyl-CoA dehydrogenase family.</text>
</comment>
<reference evidence="10" key="1">
    <citation type="submission" date="2020-07" db="EMBL/GenBank/DDBJ databases">
        <title>Huge and variable diversity of episymbiotic CPR bacteria and DPANN archaea in groundwater ecosystems.</title>
        <authorList>
            <person name="He C.Y."/>
            <person name="Keren R."/>
            <person name="Whittaker M."/>
            <person name="Farag I.F."/>
            <person name="Doudna J."/>
            <person name="Cate J.H.D."/>
            <person name="Banfield J.F."/>
        </authorList>
    </citation>
    <scope>NUCLEOTIDE SEQUENCE</scope>
    <source>
        <strain evidence="10">NC_groundwater_1482_Ag_S-0.65um_47_24</strain>
    </source>
</reference>
<dbReference type="InterPro" id="IPR009075">
    <property type="entry name" value="AcylCo_DH/oxidase_C"/>
</dbReference>
<keyword evidence="5 6" id="KW-0560">Oxidoreductase</keyword>
<dbReference type="InterPro" id="IPR046373">
    <property type="entry name" value="Acyl-CoA_Oxase/DH_mid-dom_sf"/>
</dbReference>
<evidence type="ECO:0000256" key="4">
    <source>
        <dbReference type="ARBA" id="ARBA00022827"/>
    </source>
</evidence>
<dbReference type="EMBL" id="JACQWF010000253">
    <property type="protein sequence ID" value="MBI4595833.1"/>
    <property type="molecule type" value="Genomic_DNA"/>
</dbReference>
<evidence type="ECO:0000256" key="1">
    <source>
        <dbReference type="ARBA" id="ARBA00001974"/>
    </source>
</evidence>
<comment type="caution">
    <text evidence="10">The sequence shown here is derived from an EMBL/GenBank/DDBJ whole genome shotgun (WGS) entry which is preliminary data.</text>
</comment>
<comment type="cofactor">
    <cofactor evidence="1 6">
        <name>FAD</name>
        <dbReference type="ChEBI" id="CHEBI:57692"/>
    </cofactor>
</comment>
<dbReference type="AlphaFoldDB" id="A0A933GL22"/>
<evidence type="ECO:0000259" key="7">
    <source>
        <dbReference type="Pfam" id="PF00441"/>
    </source>
</evidence>
<feature type="domain" description="Acyl-CoA oxidase/dehydrogenase middle" evidence="8">
    <location>
        <begin position="125"/>
        <end position="216"/>
    </location>
</feature>
<dbReference type="GO" id="GO:0003995">
    <property type="term" value="F:acyl-CoA dehydrogenase activity"/>
    <property type="evidence" value="ECO:0007669"/>
    <property type="project" value="TreeGrafter"/>
</dbReference>
<sequence>MNFDLTEEQRMMKENAKRFLEYEIAPLVANQEQRGAFDRETAGKIFKKLLGLGYLEGTFPEQWGGNGLDYLSLGIISEELWRIWPSLGLSIQANNAPAISALLSGQRELMEQLIPPTASGDMITCSAITEPNVGSNPREIQTVAVPDGDFFVINGTKSWISNGGIGDVVLLICKIKGEPDLHRILVERKESPFISKELHKLGLKAASTAELFFEDCRVPKKNRIGLPGDGLKETLKVFELARCLIAVGGVGIAQASLEAAIKYAMERRQWGKPLAGHQTIQHMIAEMDALTEASRFLAYRAFAMLDKGVRAARETSLAKYYCCESAVRVASLGLQIHGAYGLSDEFPLERYFRDARTLTIPDGTSEINRMIVAREILKVSAFA</sequence>
<gene>
    <name evidence="10" type="ORF">HY730_05565</name>
</gene>
<dbReference type="Pfam" id="PF02770">
    <property type="entry name" value="Acyl-CoA_dh_M"/>
    <property type="match status" value="1"/>
</dbReference>
<evidence type="ECO:0000256" key="6">
    <source>
        <dbReference type="RuleBase" id="RU362125"/>
    </source>
</evidence>
<dbReference type="PIRSF" id="PIRSF016578">
    <property type="entry name" value="HsaA"/>
    <property type="match status" value="1"/>
</dbReference>
<accession>A0A933GL22</accession>
<dbReference type="InterPro" id="IPR006091">
    <property type="entry name" value="Acyl-CoA_Oxase/DH_mid-dom"/>
</dbReference>
<dbReference type="PANTHER" id="PTHR43884:SF12">
    <property type="entry name" value="ISOVALERYL-COA DEHYDROGENASE, MITOCHONDRIAL-RELATED"/>
    <property type="match status" value="1"/>
</dbReference>
<evidence type="ECO:0000259" key="9">
    <source>
        <dbReference type="Pfam" id="PF02771"/>
    </source>
</evidence>
<protein>
    <submittedName>
        <fullName evidence="10">Acyl-CoA dehydrogenase family protein</fullName>
    </submittedName>
</protein>
<feature type="domain" description="Acyl-CoA dehydrogenase/oxidase C-terminal" evidence="7">
    <location>
        <begin position="228"/>
        <end position="377"/>
    </location>
</feature>
<dbReference type="Gene3D" id="1.10.540.10">
    <property type="entry name" value="Acyl-CoA dehydrogenase/oxidase, N-terminal domain"/>
    <property type="match status" value="1"/>
</dbReference>
<evidence type="ECO:0000256" key="3">
    <source>
        <dbReference type="ARBA" id="ARBA00022630"/>
    </source>
</evidence>
<dbReference type="FunFam" id="1.20.140.10:FF:000001">
    <property type="entry name" value="Acyl-CoA dehydrogenase"/>
    <property type="match status" value="1"/>
</dbReference>
<name>A0A933GL22_UNCTE</name>
<dbReference type="GO" id="GO:0050660">
    <property type="term" value="F:flavin adenine dinucleotide binding"/>
    <property type="evidence" value="ECO:0007669"/>
    <property type="project" value="InterPro"/>
</dbReference>
<evidence type="ECO:0000256" key="2">
    <source>
        <dbReference type="ARBA" id="ARBA00009347"/>
    </source>
</evidence>
<dbReference type="SUPFAM" id="SSF47203">
    <property type="entry name" value="Acyl-CoA dehydrogenase C-terminal domain-like"/>
    <property type="match status" value="1"/>
</dbReference>
<organism evidence="10 11">
    <name type="scientific">Tectimicrobiota bacterium</name>
    <dbReference type="NCBI Taxonomy" id="2528274"/>
    <lineage>
        <taxon>Bacteria</taxon>
        <taxon>Pseudomonadati</taxon>
        <taxon>Nitrospinota/Tectimicrobiota group</taxon>
        <taxon>Candidatus Tectimicrobiota</taxon>
    </lineage>
</organism>